<keyword evidence="3 10" id="KW-0028">Amino-acid biosynthesis</keyword>
<dbReference type="EC" id="3.5.1.2" evidence="10"/>
<dbReference type="GO" id="GO:0005737">
    <property type="term" value="C:cytoplasm"/>
    <property type="evidence" value="ECO:0007669"/>
    <property type="project" value="UniProtKB-SubCell"/>
</dbReference>
<dbReference type="EMBL" id="DRLI01000290">
    <property type="protein sequence ID" value="HHM02856.1"/>
    <property type="molecule type" value="Genomic_DNA"/>
</dbReference>
<comment type="function">
    <text evidence="10">IGPS catalyzes the conversion of PRFAR and glutamine to IGP, AICAR and glutamate. The HisH subunit catalyzes the hydrolysis of glutamine to glutamate and ammonia as part of the synthesis of IGP and AICAR. The resulting ammonia molecule is channeled to the active site of HisF.</text>
</comment>
<evidence type="ECO:0000259" key="12">
    <source>
        <dbReference type="Pfam" id="PF00117"/>
    </source>
</evidence>
<feature type="domain" description="Glutamine amidotransferase" evidence="12">
    <location>
        <begin position="8"/>
        <end position="190"/>
    </location>
</feature>
<evidence type="ECO:0000256" key="3">
    <source>
        <dbReference type="ARBA" id="ARBA00022605"/>
    </source>
</evidence>
<keyword evidence="10" id="KW-0963">Cytoplasm</keyword>
<evidence type="ECO:0000256" key="2">
    <source>
        <dbReference type="ARBA" id="ARBA00011152"/>
    </source>
</evidence>
<evidence type="ECO:0000256" key="10">
    <source>
        <dbReference type="HAMAP-Rule" id="MF_00278"/>
    </source>
</evidence>
<dbReference type="PROSITE" id="PS51273">
    <property type="entry name" value="GATASE_TYPE_1"/>
    <property type="match status" value="1"/>
</dbReference>
<reference evidence="13" key="1">
    <citation type="journal article" date="2020" name="mSystems">
        <title>Genome- and Community-Level Interaction Insights into Carbon Utilization and Element Cycling Functions of Hydrothermarchaeota in Hydrothermal Sediment.</title>
        <authorList>
            <person name="Zhou Z."/>
            <person name="Liu Y."/>
            <person name="Xu W."/>
            <person name="Pan J."/>
            <person name="Luo Z.H."/>
            <person name="Li M."/>
        </authorList>
    </citation>
    <scope>NUCLEOTIDE SEQUENCE [LARGE SCALE GENOMIC DNA]</scope>
    <source>
        <strain evidence="13">HyVt-460</strain>
    </source>
</reference>
<dbReference type="EC" id="4.3.2.10" evidence="10"/>
<comment type="catalytic activity">
    <reaction evidence="9 10">
        <text>L-glutamine + H2O = L-glutamate + NH4(+)</text>
        <dbReference type="Rhea" id="RHEA:15889"/>
        <dbReference type="ChEBI" id="CHEBI:15377"/>
        <dbReference type="ChEBI" id="CHEBI:28938"/>
        <dbReference type="ChEBI" id="CHEBI:29985"/>
        <dbReference type="ChEBI" id="CHEBI:58359"/>
        <dbReference type="EC" id="3.5.1.2"/>
    </reaction>
</comment>
<comment type="subunit">
    <text evidence="2 10">Heterodimer of HisH and HisF.</text>
</comment>
<evidence type="ECO:0000256" key="5">
    <source>
        <dbReference type="ARBA" id="ARBA00022962"/>
    </source>
</evidence>
<comment type="caution">
    <text evidence="13">The sequence shown here is derived from an EMBL/GenBank/DDBJ whole genome shotgun (WGS) entry which is preliminary data.</text>
</comment>
<keyword evidence="4 10" id="KW-0378">Hydrolase</keyword>
<dbReference type="SUPFAM" id="SSF52317">
    <property type="entry name" value="Class I glutamine amidotransferase-like"/>
    <property type="match status" value="1"/>
</dbReference>
<dbReference type="CDD" id="cd01748">
    <property type="entry name" value="GATase1_IGP_Synthase"/>
    <property type="match status" value="1"/>
</dbReference>
<evidence type="ECO:0000256" key="8">
    <source>
        <dbReference type="ARBA" id="ARBA00047838"/>
    </source>
</evidence>
<comment type="pathway">
    <text evidence="1 10">Amino-acid biosynthesis; L-histidine biosynthesis; L-histidine from 5-phospho-alpha-D-ribose 1-diphosphate: step 5/9.</text>
</comment>
<feature type="active site" evidence="10 11">
    <location>
        <position position="176"/>
    </location>
</feature>
<dbReference type="PROSITE" id="PS51274">
    <property type="entry name" value="GATASE_COBBQ"/>
    <property type="match status" value="1"/>
</dbReference>
<dbReference type="AlphaFoldDB" id="A0A7V5RQF5"/>
<dbReference type="GO" id="GO:0004359">
    <property type="term" value="F:glutaminase activity"/>
    <property type="evidence" value="ECO:0007669"/>
    <property type="project" value="UniProtKB-EC"/>
</dbReference>
<keyword evidence="6 10" id="KW-0368">Histidine biosynthesis</keyword>
<evidence type="ECO:0000256" key="11">
    <source>
        <dbReference type="PIRSR" id="PIRSR000495-1"/>
    </source>
</evidence>
<protein>
    <recommendedName>
        <fullName evidence="10">Imidazole glycerol phosphate synthase subunit HisH</fullName>
        <ecNumber evidence="10">4.3.2.10</ecNumber>
    </recommendedName>
    <alternativeName>
        <fullName evidence="10">IGP synthase glutaminase subunit</fullName>
        <ecNumber evidence="10">3.5.1.2</ecNumber>
    </alternativeName>
    <alternativeName>
        <fullName evidence="10">IGP synthase subunit HisH</fullName>
    </alternativeName>
    <alternativeName>
        <fullName evidence="10">ImGP synthase subunit HisH</fullName>
        <shortName evidence="10">IGPS subunit HisH</shortName>
    </alternativeName>
</protein>
<gene>
    <name evidence="10 13" type="primary">hisH</name>
    <name evidence="13" type="ORF">ENJ15_07555</name>
</gene>
<keyword evidence="5 10" id="KW-0315">Glutamine amidotransferase</keyword>
<dbReference type="NCBIfam" id="TIGR01855">
    <property type="entry name" value="IMP_synth_hisH"/>
    <property type="match status" value="1"/>
</dbReference>
<feature type="active site" description="Nucleophile" evidence="10 11">
    <location>
        <position position="76"/>
    </location>
</feature>
<comment type="subcellular location">
    <subcellularLocation>
        <location evidence="10">Cytoplasm</location>
    </subcellularLocation>
</comment>
<evidence type="ECO:0000256" key="6">
    <source>
        <dbReference type="ARBA" id="ARBA00023102"/>
    </source>
</evidence>
<dbReference type="PANTHER" id="PTHR42701">
    <property type="entry name" value="IMIDAZOLE GLYCEROL PHOSPHATE SYNTHASE SUBUNIT HISH"/>
    <property type="match status" value="1"/>
</dbReference>
<accession>A0A7V5RQF5</accession>
<evidence type="ECO:0000256" key="4">
    <source>
        <dbReference type="ARBA" id="ARBA00022801"/>
    </source>
</evidence>
<evidence type="ECO:0000256" key="7">
    <source>
        <dbReference type="ARBA" id="ARBA00023239"/>
    </source>
</evidence>
<dbReference type="InterPro" id="IPR010139">
    <property type="entry name" value="Imidazole-glycPsynth_HisH"/>
</dbReference>
<feature type="active site" evidence="10 11">
    <location>
        <position position="174"/>
    </location>
</feature>
<organism evidence="13">
    <name type="scientific">Caldithrix abyssi</name>
    <dbReference type="NCBI Taxonomy" id="187145"/>
    <lineage>
        <taxon>Bacteria</taxon>
        <taxon>Pseudomonadati</taxon>
        <taxon>Calditrichota</taxon>
        <taxon>Calditrichia</taxon>
        <taxon>Calditrichales</taxon>
        <taxon>Calditrichaceae</taxon>
        <taxon>Caldithrix</taxon>
    </lineage>
</organism>
<evidence type="ECO:0000256" key="1">
    <source>
        <dbReference type="ARBA" id="ARBA00005091"/>
    </source>
</evidence>
<dbReference type="Pfam" id="PF00117">
    <property type="entry name" value="GATase"/>
    <property type="match status" value="1"/>
</dbReference>
<evidence type="ECO:0000313" key="13">
    <source>
        <dbReference type="EMBL" id="HHM02856.1"/>
    </source>
</evidence>
<comment type="catalytic activity">
    <reaction evidence="8 10">
        <text>5-[(5-phospho-1-deoxy-D-ribulos-1-ylimino)methylamino]-1-(5-phospho-beta-D-ribosyl)imidazole-4-carboxamide + L-glutamine = D-erythro-1-(imidazol-4-yl)glycerol 3-phosphate + 5-amino-1-(5-phospho-beta-D-ribosyl)imidazole-4-carboxamide + L-glutamate + H(+)</text>
        <dbReference type="Rhea" id="RHEA:24793"/>
        <dbReference type="ChEBI" id="CHEBI:15378"/>
        <dbReference type="ChEBI" id="CHEBI:29985"/>
        <dbReference type="ChEBI" id="CHEBI:58278"/>
        <dbReference type="ChEBI" id="CHEBI:58359"/>
        <dbReference type="ChEBI" id="CHEBI:58475"/>
        <dbReference type="ChEBI" id="CHEBI:58525"/>
        <dbReference type="EC" id="4.3.2.10"/>
    </reaction>
</comment>
<evidence type="ECO:0000256" key="9">
    <source>
        <dbReference type="ARBA" id="ARBA00049534"/>
    </source>
</evidence>
<dbReference type="UniPathway" id="UPA00031">
    <property type="reaction ID" value="UER00010"/>
</dbReference>
<dbReference type="GO" id="GO:0000107">
    <property type="term" value="F:imidazoleglycerol-phosphate synthase activity"/>
    <property type="evidence" value="ECO:0007669"/>
    <property type="project" value="UniProtKB-UniRule"/>
</dbReference>
<sequence length="192" mass="21419">MIALIKYNAGNTRSVMNALNRLGAEYILSDEPRVIHEADKVIFPGVGEASGAMAYLRERGLDETITALKQPFLGICLGMQLMCAFSEENDTPCLGIFPEKVRRFPPDGNVPHMGWNNLQQPRGELFRGIGETENMYFVHSYYVESGPHTAALCEYLLPFSAALQKDNFYGVQFHPEKSAGGGQKLLRNFLEL</sequence>
<dbReference type="GO" id="GO:0016829">
    <property type="term" value="F:lyase activity"/>
    <property type="evidence" value="ECO:0007669"/>
    <property type="project" value="UniProtKB-KW"/>
</dbReference>
<dbReference type="PANTHER" id="PTHR42701:SF1">
    <property type="entry name" value="IMIDAZOLE GLYCEROL PHOSPHATE SYNTHASE SUBUNIT HISH"/>
    <property type="match status" value="1"/>
</dbReference>
<dbReference type="Gene3D" id="3.40.50.880">
    <property type="match status" value="1"/>
</dbReference>
<proteinExistence type="inferred from homology"/>
<name>A0A7V5RQF5_CALAY</name>
<dbReference type="HAMAP" id="MF_00278">
    <property type="entry name" value="HisH"/>
    <property type="match status" value="1"/>
</dbReference>
<dbReference type="InterPro" id="IPR017926">
    <property type="entry name" value="GATASE"/>
</dbReference>
<keyword evidence="7 10" id="KW-0456">Lyase</keyword>
<dbReference type="GO" id="GO:0000105">
    <property type="term" value="P:L-histidine biosynthetic process"/>
    <property type="evidence" value="ECO:0007669"/>
    <property type="project" value="UniProtKB-UniRule"/>
</dbReference>
<dbReference type="PIRSF" id="PIRSF000495">
    <property type="entry name" value="Amidotransf_hisH"/>
    <property type="match status" value="1"/>
</dbReference>
<dbReference type="InterPro" id="IPR029062">
    <property type="entry name" value="Class_I_gatase-like"/>
</dbReference>
<dbReference type="Proteomes" id="UP000885771">
    <property type="component" value="Unassembled WGS sequence"/>
</dbReference>